<keyword evidence="1" id="KW-0479">Metal-binding</keyword>
<dbReference type="InterPro" id="IPR011043">
    <property type="entry name" value="Gal_Oxase/kelch_b-propeller"/>
</dbReference>
<protein>
    <recommendedName>
        <fullName evidence="3">B box-type domain-containing protein</fullName>
    </recommendedName>
</protein>
<feature type="region of interest" description="Disordered" evidence="2">
    <location>
        <begin position="147"/>
        <end position="172"/>
    </location>
</feature>
<reference evidence="4 5" key="1">
    <citation type="journal article" date="2011" name="Genome Res.">
        <title>Phylogeny-wide analysis of social amoeba genomes highlights ancient origins for complex intercellular communication.</title>
        <authorList>
            <person name="Heidel A.J."/>
            <person name="Lawal H.M."/>
            <person name="Felder M."/>
            <person name="Schilde C."/>
            <person name="Helps N.R."/>
            <person name="Tunggal B."/>
            <person name="Rivero F."/>
            <person name="John U."/>
            <person name="Schleicher M."/>
            <person name="Eichinger L."/>
            <person name="Platzer M."/>
            <person name="Noegel A.A."/>
            <person name="Schaap P."/>
            <person name="Gloeckner G."/>
        </authorList>
    </citation>
    <scope>NUCLEOTIDE SEQUENCE [LARGE SCALE GENOMIC DNA]</scope>
    <source>
        <strain evidence="5">ATCC 26659 / Pp 5 / PN500</strain>
    </source>
</reference>
<organism evidence="4 5">
    <name type="scientific">Heterostelium pallidum (strain ATCC 26659 / Pp 5 / PN500)</name>
    <name type="common">Cellular slime mold</name>
    <name type="synonym">Polysphondylium pallidum</name>
    <dbReference type="NCBI Taxonomy" id="670386"/>
    <lineage>
        <taxon>Eukaryota</taxon>
        <taxon>Amoebozoa</taxon>
        <taxon>Evosea</taxon>
        <taxon>Eumycetozoa</taxon>
        <taxon>Dictyostelia</taxon>
        <taxon>Acytosteliales</taxon>
        <taxon>Acytosteliaceae</taxon>
        <taxon>Heterostelium</taxon>
    </lineage>
</organism>
<evidence type="ECO:0000256" key="2">
    <source>
        <dbReference type="SAM" id="MobiDB-lite"/>
    </source>
</evidence>
<evidence type="ECO:0000259" key="3">
    <source>
        <dbReference type="PROSITE" id="PS50119"/>
    </source>
</evidence>
<dbReference type="SUPFAM" id="SSF57845">
    <property type="entry name" value="B-box zinc-binding domain"/>
    <property type="match status" value="1"/>
</dbReference>
<evidence type="ECO:0000256" key="1">
    <source>
        <dbReference type="PROSITE-ProRule" id="PRU00024"/>
    </source>
</evidence>
<evidence type="ECO:0000313" key="5">
    <source>
        <dbReference type="Proteomes" id="UP000001396"/>
    </source>
</evidence>
<dbReference type="GeneID" id="31358190"/>
<dbReference type="PROSITE" id="PS50119">
    <property type="entry name" value="ZF_BBOX"/>
    <property type="match status" value="1"/>
</dbReference>
<dbReference type="InterPro" id="IPR015915">
    <property type="entry name" value="Kelch-typ_b-propeller"/>
</dbReference>
<dbReference type="InParanoid" id="D3B2Q3"/>
<keyword evidence="5" id="KW-1185">Reference proteome</keyword>
<dbReference type="InterPro" id="IPR000315">
    <property type="entry name" value="Znf_B-box"/>
</dbReference>
<dbReference type="GO" id="GO:0008270">
    <property type="term" value="F:zinc ion binding"/>
    <property type="evidence" value="ECO:0007669"/>
    <property type="project" value="UniProtKB-KW"/>
</dbReference>
<dbReference type="RefSeq" id="XP_020435718.1">
    <property type="nucleotide sequence ID" value="XM_020573646.1"/>
</dbReference>
<keyword evidence="1" id="KW-0862">Zinc</keyword>
<comment type="caution">
    <text evidence="4">The sequence shown here is derived from an EMBL/GenBank/DDBJ whole genome shotgun (WGS) entry which is preliminary data.</text>
</comment>
<sequence>MDCPTIRCAEHRRDCELICYQCNLAICSRCVSSHTNHTMDHIDDIADSKLLDDNEHQTKECLIKSRLSQLWSTMRELTERCHSLQSQEGEISGYFGGFHEYLVLQEHKLKKTISTDFEQLKQHLETQLSELKSLVNILKITSTAAQHNGQNGQSAASSSSSSSSMSCDGDIHEDTTDRYQLENIIKSIKETESIISFIENNNSTLFYNPNHHGNERINDRDFKLELFDLMIKHNSQFNLTSSLTNEISNDYKLSINQDGINNSKNLIEQSLKVVVVPPPLRQINKQQPNEVAAAVIQPKQLYIVAADKEFGITFININTKEKESFKIDYNLHCTFANFLRIGEHLYVFGGSKAKNTQDKYCRISLATKSIDLNGDIDGLLLGRSISLCYDGQDYIYLINGYNETKKKYLNRVDRFNINTRQFEKYHVFVTNDLLGVHILSFFHQGMIYSIPYNRNVIVQFDTENKTSSDIKIQKVLNTSKPRAACTDGNGSIYIHTDDMRFIRYNIETEKFTTLEPLITLGDVLSMNYLTVNNNNNNNNDIQSSYIYLVGGHSYGNHRYNISSCEWELFDMEDDRNRIWCGSKIIEI</sequence>
<dbReference type="Proteomes" id="UP000001396">
    <property type="component" value="Unassembled WGS sequence"/>
</dbReference>
<dbReference type="EMBL" id="ADBJ01000010">
    <property type="protein sequence ID" value="EFA83601.1"/>
    <property type="molecule type" value="Genomic_DNA"/>
</dbReference>
<proteinExistence type="predicted"/>
<name>D3B2Q3_HETP5</name>
<dbReference type="SUPFAM" id="SSF50965">
    <property type="entry name" value="Galactose oxidase, central domain"/>
    <property type="match status" value="1"/>
</dbReference>
<dbReference type="AlphaFoldDB" id="D3B2Q3"/>
<accession>D3B2Q3</accession>
<evidence type="ECO:0000313" key="4">
    <source>
        <dbReference type="EMBL" id="EFA83601.1"/>
    </source>
</evidence>
<dbReference type="Gene3D" id="2.120.10.80">
    <property type="entry name" value="Kelch-type beta propeller"/>
    <property type="match status" value="1"/>
</dbReference>
<gene>
    <name evidence="4" type="ORF">PPL_02667</name>
</gene>
<keyword evidence="1" id="KW-0863">Zinc-finger</keyword>
<feature type="compositionally biased region" description="Low complexity" evidence="2">
    <location>
        <begin position="154"/>
        <end position="166"/>
    </location>
</feature>
<feature type="domain" description="B box-type" evidence="3">
    <location>
        <begin position="3"/>
        <end position="42"/>
    </location>
</feature>
<dbReference type="OMA" id="ISSCEWE"/>